<reference evidence="2" key="1">
    <citation type="thesis" date="2021" institute="BYU ScholarsArchive" country="Provo, UT, USA">
        <title>Applications of and Algorithms for Genome Assembly and Genomic Analyses with an Emphasis on Marine Teleosts.</title>
        <authorList>
            <person name="Pickett B.D."/>
        </authorList>
    </citation>
    <scope>NUCLEOTIDE SEQUENCE</scope>
    <source>
        <strain evidence="2">HI-2016</strain>
    </source>
</reference>
<feature type="compositionally biased region" description="Polar residues" evidence="1">
    <location>
        <begin position="8"/>
        <end position="21"/>
    </location>
</feature>
<evidence type="ECO:0000313" key="3">
    <source>
        <dbReference type="Proteomes" id="UP000824540"/>
    </source>
</evidence>
<protein>
    <submittedName>
        <fullName evidence="2">Uncharacterized protein</fullName>
    </submittedName>
</protein>
<comment type="caution">
    <text evidence="2">The sequence shown here is derived from an EMBL/GenBank/DDBJ whole genome shotgun (WGS) entry which is preliminary data.</text>
</comment>
<proteinExistence type="predicted"/>
<feature type="region of interest" description="Disordered" evidence="1">
    <location>
        <begin position="1"/>
        <end position="21"/>
    </location>
</feature>
<organism evidence="2 3">
    <name type="scientific">Albula glossodonta</name>
    <name type="common">roundjaw bonefish</name>
    <dbReference type="NCBI Taxonomy" id="121402"/>
    <lineage>
        <taxon>Eukaryota</taxon>
        <taxon>Metazoa</taxon>
        <taxon>Chordata</taxon>
        <taxon>Craniata</taxon>
        <taxon>Vertebrata</taxon>
        <taxon>Euteleostomi</taxon>
        <taxon>Actinopterygii</taxon>
        <taxon>Neopterygii</taxon>
        <taxon>Teleostei</taxon>
        <taxon>Albuliformes</taxon>
        <taxon>Albulidae</taxon>
        <taxon>Albula</taxon>
    </lineage>
</organism>
<dbReference type="EMBL" id="JAFBMS010000107">
    <property type="protein sequence ID" value="KAG9335871.1"/>
    <property type="molecule type" value="Genomic_DNA"/>
</dbReference>
<name>A0A8T2NAS2_9TELE</name>
<dbReference type="Proteomes" id="UP000824540">
    <property type="component" value="Unassembled WGS sequence"/>
</dbReference>
<feature type="region of interest" description="Disordered" evidence="1">
    <location>
        <begin position="39"/>
        <end position="60"/>
    </location>
</feature>
<dbReference type="AlphaFoldDB" id="A0A8T2NAS2"/>
<accession>A0A8T2NAS2</accession>
<evidence type="ECO:0000256" key="1">
    <source>
        <dbReference type="SAM" id="MobiDB-lite"/>
    </source>
</evidence>
<evidence type="ECO:0000313" key="2">
    <source>
        <dbReference type="EMBL" id="KAG9335871.1"/>
    </source>
</evidence>
<gene>
    <name evidence="2" type="ORF">JZ751_003528</name>
</gene>
<sequence>MAQEKDMQTSQLFHLNTSGSPRSTQMALFLALKEQSEARKSPLTHNSSPHGRVGGGGGDSRAGHAGWDHFLVQLSGPWVLRISCHPVNHATCADGVPSAQGLFSAKDLGVSLTWRSSSAARCVFINSSHFCFRDIQHPSASLASRGGDGASEEIWLTLLTGIEPTLTNTLSQSGTSAASLTALTNTLSQSGTSAASLTASHLPYFKYPSWGDTGSMISHMLKTPFCWLEGIVVGGTLLTPHGYPGDGGGGGVSGRGVRGPATVLLPGVSANLPAVLCNYTEGREDVALYRTPRKTTQRSRDYDLIPDEMFH</sequence>
<keyword evidence="3" id="KW-1185">Reference proteome</keyword>